<protein>
    <submittedName>
        <fullName evidence="11">Peptidase M13</fullName>
    </submittedName>
</protein>
<keyword evidence="12" id="KW-1185">Reference proteome</keyword>
<dbReference type="AlphaFoldDB" id="A0A975GWB0"/>
<dbReference type="Proteomes" id="UP000663918">
    <property type="component" value="Chromosome"/>
</dbReference>
<dbReference type="InterPro" id="IPR000718">
    <property type="entry name" value="Peptidase_M13"/>
</dbReference>
<organism evidence="11 12">
    <name type="scientific">Brevundimonas goettingensis</name>
    <dbReference type="NCBI Taxonomy" id="2774190"/>
    <lineage>
        <taxon>Bacteria</taxon>
        <taxon>Pseudomonadati</taxon>
        <taxon>Pseudomonadota</taxon>
        <taxon>Alphaproteobacteria</taxon>
        <taxon>Caulobacterales</taxon>
        <taxon>Caulobacteraceae</taxon>
        <taxon>Brevundimonas</taxon>
    </lineage>
</organism>
<gene>
    <name evidence="11" type="ORF">IFJ75_06050</name>
</gene>
<dbReference type="PRINTS" id="PR00786">
    <property type="entry name" value="NEPRILYSIN"/>
</dbReference>
<dbReference type="Gene3D" id="3.40.390.10">
    <property type="entry name" value="Collagenase (Catalytic Domain)"/>
    <property type="match status" value="1"/>
</dbReference>
<dbReference type="InterPro" id="IPR024079">
    <property type="entry name" value="MetalloPept_cat_dom_sf"/>
</dbReference>
<dbReference type="InterPro" id="IPR008753">
    <property type="entry name" value="Peptidase_M13_N"/>
</dbReference>
<comment type="similarity">
    <text evidence="2">Belongs to the peptidase M13 family.</text>
</comment>
<dbReference type="Pfam" id="PF05649">
    <property type="entry name" value="Peptidase_M13_N"/>
    <property type="match status" value="1"/>
</dbReference>
<sequence>MKRHASLLATAALALTLSAPAFAQTAPTAGHAVIGTWGFDPATMDTSVKPGNDFNRYASGGWLDATTIPADRPSWSPWDVIYDQSQEQLKAIIENSAAHPESSPEAQRIGDFYASYMDEARVNALGAKPLDAGLAVIRAAHDRTDIARIMGKSFGGAGKSLFALQVFEDLKDPNTNSAYIAQDGLGLPDRDYYLEASFAEKKTAYQAYVAQMLGKIGWANPEQAAANIVAFETKVAEKSWTKVESRQMDKIYNPMTLSEVAAYAPGFDWAAWAEAANLPAAAHTVVNEKTALPEIAAIFGATDLDTLKAYAAFHFTDQAAGVLSQDFVDASFAFHGTVLNGVAQNRPRWNRAVRTVNGSLGEALGKEYVRLHFPASSKTAMEALVQNLLAAMTERLKRLDWMSPETKEQALYKIAHFGVKVGYPDEWRSYDGLEIRKDDLFGNTERAAAFEWAFQLSNTTKPVNPREWGMTPQTLNAYYNPPRNEIVFPAAILQAPFFDPNADMAVNYGGIGAVIGHEITHGFDDQGRKVDGDGVLRDWWTAEDAAKFEAQARIFGAEYDATFPLPGMHVNGDLTMGENIADFGGLLMALDAYHLSLNGKPAPVINGLTGDQRLFLGWAQVWREKAREAALQQQLATDPHSPAEVRATVPIRNIQAWYDAFGVKPGDEKYIAPADRAVIW</sequence>
<dbReference type="GO" id="GO:0005886">
    <property type="term" value="C:plasma membrane"/>
    <property type="evidence" value="ECO:0007669"/>
    <property type="project" value="TreeGrafter"/>
</dbReference>
<reference evidence="11" key="1">
    <citation type="submission" date="2020-09" db="EMBL/GenBank/DDBJ databases">
        <title>Brevundimonas sp. LVF2 isolated from a puddle in Goettingen, Germany.</title>
        <authorList>
            <person name="Friedrich I."/>
            <person name="Klassen A."/>
            <person name="Hannes N."/>
            <person name="Schneider D."/>
            <person name="Hertel R."/>
            <person name="Daniel R."/>
        </authorList>
    </citation>
    <scope>NUCLEOTIDE SEQUENCE</scope>
    <source>
        <strain evidence="11">LVF2</strain>
    </source>
</reference>
<dbReference type="Pfam" id="PF01431">
    <property type="entry name" value="Peptidase_M13"/>
    <property type="match status" value="1"/>
</dbReference>
<evidence type="ECO:0000256" key="5">
    <source>
        <dbReference type="ARBA" id="ARBA00022801"/>
    </source>
</evidence>
<keyword evidence="4" id="KW-0479">Metal-binding</keyword>
<evidence type="ECO:0000313" key="12">
    <source>
        <dbReference type="Proteomes" id="UP000663918"/>
    </source>
</evidence>
<accession>A0A975GWB0</accession>
<evidence type="ECO:0000256" key="1">
    <source>
        <dbReference type="ARBA" id="ARBA00001947"/>
    </source>
</evidence>
<keyword evidence="6" id="KW-0862">Zinc</keyword>
<evidence type="ECO:0000259" key="10">
    <source>
        <dbReference type="Pfam" id="PF05649"/>
    </source>
</evidence>
<evidence type="ECO:0000256" key="3">
    <source>
        <dbReference type="ARBA" id="ARBA00022670"/>
    </source>
</evidence>
<evidence type="ECO:0000256" key="8">
    <source>
        <dbReference type="SAM" id="SignalP"/>
    </source>
</evidence>
<dbReference type="InterPro" id="IPR018497">
    <property type="entry name" value="Peptidase_M13_C"/>
</dbReference>
<evidence type="ECO:0000256" key="6">
    <source>
        <dbReference type="ARBA" id="ARBA00022833"/>
    </source>
</evidence>
<dbReference type="CDD" id="cd08662">
    <property type="entry name" value="M13"/>
    <property type="match status" value="1"/>
</dbReference>
<dbReference type="GO" id="GO:0004222">
    <property type="term" value="F:metalloendopeptidase activity"/>
    <property type="evidence" value="ECO:0007669"/>
    <property type="project" value="InterPro"/>
</dbReference>
<dbReference type="PANTHER" id="PTHR11733">
    <property type="entry name" value="ZINC METALLOPROTEASE FAMILY M13 NEPRILYSIN-RELATED"/>
    <property type="match status" value="1"/>
</dbReference>
<evidence type="ECO:0000313" key="11">
    <source>
        <dbReference type="EMBL" id="QTC92441.1"/>
    </source>
</evidence>
<dbReference type="InterPro" id="IPR042089">
    <property type="entry name" value="Peptidase_M13_dom_2"/>
</dbReference>
<feature type="domain" description="Peptidase M13 N-terminal" evidence="10">
    <location>
        <begin position="50"/>
        <end position="424"/>
    </location>
</feature>
<dbReference type="PANTHER" id="PTHR11733:SF167">
    <property type="entry name" value="FI17812P1-RELATED"/>
    <property type="match status" value="1"/>
</dbReference>
<comment type="cofactor">
    <cofactor evidence="1">
        <name>Zn(2+)</name>
        <dbReference type="ChEBI" id="CHEBI:29105"/>
    </cofactor>
</comment>
<dbReference type="SUPFAM" id="SSF55486">
    <property type="entry name" value="Metalloproteases ('zincins'), catalytic domain"/>
    <property type="match status" value="1"/>
</dbReference>
<keyword evidence="3" id="KW-0645">Protease</keyword>
<feature type="chain" id="PRO_5037355515" evidence="8">
    <location>
        <begin position="24"/>
        <end position="680"/>
    </location>
</feature>
<evidence type="ECO:0000256" key="2">
    <source>
        <dbReference type="ARBA" id="ARBA00007357"/>
    </source>
</evidence>
<feature type="domain" description="Peptidase M13 C-terminal" evidence="9">
    <location>
        <begin position="476"/>
        <end position="674"/>
    </location>
</feature>
<evidence type="ECO:0000259" key="9">
    <source>
        <dbReference type="Pfam" id="PF01431"/>
    </source>
</evidence>
<dbReference type="GO" id="GO:0016485">
    <property type="term" value="P:protein processing"/>
    <property type="evidence" value="ECO:0007669"/>
    <property type="project" value="TreeGrafter"/>
</dbReference>
<dbReference type="GO" id="GO:0046872">
    <property type="term" value="F:metal ion binding"/>
    <property type="evidence" value="ECO:0007669"/>
    <property type="project" value="UniProtKB-KW"/>
</dbReference>
<dbReference type="KEGG" id="bgoe:IFJ75_06050"/>
<keyword evidence="8" id="KW-0732">Signal</keyword>
<keyword evidence="5" id="KW-0378">Hydrolase</keyword>
<keyword evidence="7" id="KW-0482">Metalloprotease</keyword>
<evidence type="ECO:0000256" key="7">
    <source>
        <dbReference type="ARBA" id="ARBA00023049"/>
    </source>
</evidence>
<proteinExistence type="inferred from homology"/>
<dbReference type="PROSITE" id="PS51885">
    <property type="entry name" value="NEPRILYSIN"/>
    <property type="match status" value="1"/>
</dbReference>
<dbReference type="Gene3D" id="1.10.1380.10">
    <property type="entry name" value="Neutral endopeptidase , domain2"/>
    <property type="match status" value="1"/>
</dbReference>
<evidence type="ECO:0000256" key="4">
    <source>
        <dbReference type="ARBA" id="ARBA00022723"/>
    </source>
</evidence>
<dbReference type="RefSeq" id="WP_207931721.1">
    <property type="nucleotide sequence ID" value="NZ_CP062222.1"/>
</dbReference>
<name>A0A975GWB0_9CAUL</name>
<dbReference type="EMBL" id="CP062222">
    <property type="protein sequence ID" value="QTC92441.1"/>
    <property type="molecule type" value="Genomic_DNA"/>
</dbReference>
<feature type="signal peptide" evidence="8">
    <location>
        <begin position="1"/>
        <end position="23"/>
    </location>
</feature>